<keyword evidence="5" id="KW-0879">Wnt signaling pathway</keyword>
<gene>
    <name evidence="18" type="ORF">DMN91_000079</name>
    <name evidence="17" type="ORF">X777_12273</name>
</gene>
<dbReference type="Pfam" id="PF02338">
    <property type="entry name" value="OTU"/>
    <property type="match status" value="1"/>
</dbReference>
<feature type="region of interest" description="Disordered" evidence="14">
    <location>
        <begin position="53"/>
        <end position="74"/>
    </location>
</feature>
<dbReference type="GO" id="GO:0005737">
    <property type="term" value="C:cytoplasm"/>
    <property type="evidence" value="ECO:0007669"/>
    <property type="project" value="TreeGrafter"/>
</dbReference>
<evidence type="ECO:0000256" key="2">
    <source>
        <dbReference type="ARBA" id="ARBA00005865"/>
    </source>
</evidence>
<dbReference type="Pfam" id="PF18418">
    <property type="entry name" value="AnkUBD"/>
    <property type="match status" value="1"/>
</dbReference>
<keyword evidence="8 13" id="KW-0863">Zinc-finger</keyword>
<accession>A0A026W364</accession>
<protein>
    <recommendedName>
        <fullName evidence="3">ubiquitinyl hydrolase 1</fullName>
        <ecNumber evidence="3">3.4.19.12</ecNumber>
    </recommendedName>
</protein>
<evidence type="ECO:0000259" key="15">
    <source>
        <dbReference type="PROSITE" id="PS50199"/>
    </source>
</evidence>
<dbReference type="EMBL" id="QOIP01000001">
    <property type="protein sequence ID" value="RLU26285.1"/>
    <property type="molecule type" value="Genomic_DNA"/>
</dbReference>
<dbReference type="GO" id="GO:0005634">
    <property type="term" value="C:nucleus"/>
    <property type="evidence" value="ECO:0007669"/>
    <property type="project" value="TreeGrafter"/>
</dbReference>
<evidence type="ECO:0000256" key="7">
    <source>
        <dbReference type="ARBA" id="ARBA00022737"/>
    </source>
</evidence>
<evidence type="ECO:0000256" key="11">
    <source>
        <dbReference type="ARBA" id="ARBA00022807"/>
    </source>
</evidence>
<dbReference type="EMBL" id="KK107512">
    <property type="protein sequence ID" value="EZA49479.1"/>
    <property type="molecule type" value="Genomic_DNA"/>
</dbReference>
<dbReference type="GO" id="GO:0071947">
    <property type="term" value="P:protein deubiquitination involved in ubiquitin-dependent protein catabolic process"/>
    <property type="evidence" value="ECO:0007669"/>
    <property type="project" value="TreeGrafter"/>
</dbReference>
<dbReference type="Pfam" id="PF00641">
    <property type="entry name" value="Zn_ribbon_RanBP"/>
    <property type="match status" value="3"/>
</dbReference>
<evidence type="ECO:0000256" key="14">
    <source>
        <dbReference type="SAM" id="MobiDB-lite"/>
    </source>
</evidence>
<evidence type="ECO:0000256" key="1">
    <source>
        <dbReference type="ARBA" id="ARBA00000707"/>
    </source>
</evidence>
<keyword evidence="11" id="KW-0788">Thiol protease</keyword>
<reference evidence="18" key="3">
    <citation type="submission" date="2018-07" db="EMBL/GenBank/DDBJ databases">
        <authorList>
            <person name="Mckenzie S.K."/>
            <person name="Kronauer D.J.C."/>
        </authorList>
    </citation>
    <scope>NUCLEOTIDE SEQUENCE</scope>
    <source>
        <strain evidence="18">Clonal line C1</strain>
    </source>
</reference>
<feature type="domain" description="OTU" evidence="16">
    <location>
        <begin position="451"/>
        <end position="610"/>
    </location>
</feature>
<dbReference type="GO" id="GO:0016055">
    <property type="term" value="P:Wnt signaling pathway"/>
    <property type="evidence" value="ECO:0007669"/>
    <property type="project" value="UniProtKB-KW"/>
</dbReference>
<comment type="similarity">
    <text evidence="2">Belongs to the peptidase C64 family.</text>
</comment>
<comment type="catalytic activity">
    <reaction evidence="1">
        <text>Thiol-dependent hydrolysis of ester, thioester, amide, peptide and isopeptide bonds formed by the C-terminal Gly of ubiquitin (a 76-residue protein attached to proteins as an intracellular targeting signal).</text>
        <dbReference type="EC" id="3.4.19.12"/>
    </reaction>
</comment>
<dbReference type="GO" id="GO:0007010">
    <property type="term" value="P:cytoskeleton organization"/>
    <property type="evidence" value="ECO:0007669"/>
    <property type="project" value="TreeGrafter"/>
</dbReference>
<dbReference type="EC" id="3.4.19.12" evidence="3"/>
<keyword evidence="6" id="KW-0479">Metal-binding</keyword>
<evidence type="ECO:0000256" key="12">
    <source>
        <dbReference type="ARBA" id="ARBA00022833"/>
    </source>
</evidence>
<dbReference type="CDD" id="cd22767">
    <property type="entry name" value="OTU_ZRANB1"/>
    <property type="match status" value="1"/>
</dbReference>
<dbReference type="Gene3D" id="4.10.1060.10">
    <property type="entry name" value="Zinc finger, RanBP2-type"/>
    <property type="match status" value="3"/>
</dbReference>
<dbReference type="Gene3D" id="1.25.40.560">
    <property type="match status" value="1"/>
</dbReference>
<dbReference type="GO" id="GO:0008270">
    <property type="term" value="F:zinc ion binding"/>
    <property type="evidence" value="ECO:0007669"/>
    <property type="project" value="UniProtKB-KW"/>
</dbReference>
<feature type="region of interest" description="Disordered" evidence="14">
    <location>
        <begin position="191"/>
        <end position="263"/>
    </location>
</feature>
<evidence type="ECO:0000256" key="3">
    <source>
        <dbReference type="ARBA" id="ARBA00012759"/>
    </source>
</evidence>
<dbReference type="InterPro" id="IPR003323">
    <property type="entry name" value="OTU_dom"/>
</dbReference>
<keyword evidence="10" id="KW-0378">Hydrolase</keyword>
<proteinExistence type="inferred from homology"/>
<reference evidence="17 19" key="1">
    <citation type="journal article" date="2014" name="Curr. Biol.">
        <title>The genome of the clonal raider ant Cerapachys biroi.</title>
        <authorList>
            <person name="Oxley P.R."/>
            <person name="Ji L."/>
            <person name="Fetter-Pruneda I."/>
            <person name="McKenzie S.K."/>
            <person name="Li C."/>
            <person name="Hu H."/>
            <person name="Zhang G."/>
            <person name="Kronauer D.J."/>
        </authorList>
    </citation>
    <scope>NUCLEOTIDE SEQUENCE [LARGE SCALE GENOMIC DNA]</scope>
</reference>
<evidence type="ECO:0000256" key="5">
    <source>
        <dbReference type="ARBA" id="ARBA00022687"/>
    </source>
</evidence>
<dbReference type="GO" id="GO:0030177">
    <property type="term" value="P:positive regulation of Wnt signaling pathway"/>
    <property type="evidence" value="ECO:0007669"/>
    <property type="project" value="TreeGrafter"/>
</dbReference>
<dbReference type="OMA" id="MCDTKDD"/>
<dbReference type="Proteomes" id="UP000279307">
    <property type="component" value="Chromosome 1"/>
</dbReference>
<keyword evidence="19" id="KW-1185">Reference proteome</keyword>
<name>A0A026W364_OOCBI</name>
<dbReference type="Proteomes" id="UP000053097">
    <property type="component" value="Unassembled WGS sequence"/>
</dbReference>
<dbReference type="GO" id="GO:0035523">
    <property type="term" value="P:protein K29-linked deubiquitination"/>
    <property type="evidence" value="ECO:0007669"/>
    <property type="project" value="TreeGrafter"/>
</dbReference>
<dbReference type="SMART" id="SM00547">
    <property type="entry name" value="ZnF_RBZ"/>
    <property type="match status" value="3"/>
</dbReference>
<evidence type="ECO:0000259" key="16">
    <source>
        <dbReference type="PROSITE" id="PS50802"/>
    </source>
</evidence>
<dbReference type="MEROPS" id="C64.004"/>
<dbReference type="SUPFAM" id="SSF90209">
    <property type="entry name" value="Ran binding protein zinc finger-like"/>
    <property type="match status" value="3"/>
</dbReference>
<feature type="domain" description="RanBP2-type" evidence="15">
    <location>
        <begin position="8"/>
        <end position="37"/>
    </location>
</feature>
<evidence type="ECO:0000256" key="4">
    <source>
        <dbReference type="ARBA" id="ARBA00022670"/>
    </source>
</evidence>
<dbReference type="InterPro" id="IPR036443">
    <property type="entry name" value="Znf_RanBP2_sf"/>
</dbReference>
<evidence type="ECO:0000256" key="6">
    <source>
        <dbReference type="ARBA" id="ARBA00022723"/>
    </source>
</evidence>
<dbReference type="InterPro" id="IPR041294">
    <property type="entry name" value="AnkUBD"/>
</dbReference>
<dbReference type="PROSITE" id="PS50802">
    <property type="entry name" value="OTU"/>
    <property type="match status" value="1"/>
</dbReference>
<dbReference type="InterPro" id="IPR051346">
    <property type="entry name" value="OTU_Deubiquitinase"/>
</dbReference>
<dbReference type="GO" id="GO:1990168">
    <property type="term" value="P:protein K33-linked deubiquitination"/>
    <property type="evidence" value="ECO:0007669"/>
    <property type="project" value="TreeGrafter"/>
</dbReference>
<keyword evidence="9" id="KW-0833">Ubl conjugation pathway</keyword>
<keyword evidence="7" id="KW-0677">Repeat</keyword>
<dbReference type="InterPro" id="IPR001876">
    <property type="entry name" value="Znf_RanBP2"/>
</dbReference>
<dbReference type="GO" id="GO:0016477">
    <property type="term" value="P:cell migration"/>
    <property type="evidence" value="ECO:0007669"/>
    <property type="project" value="TreeGrafter"/>
</dbReference>
<dbReference type="PANTHER" id="PTHR13367">
    <property type="entry name" value="UBIQUITIN THIOESTERASE"/>
    <property type="match status" value="1"/>
</dbReference>
<evidence type="ECO:0000313" key="17">
    <source>
        <dbReference type="EMBL" id="EZA49479.1"/>
    </source>
</evidence>
<dbReference type="STRING" id="2015173.A0A026W364"/>
<feature type="region of interest" description="Disordered" evidence="14">
    <location>
        <begin position="718"/>
        <end position="740"/>
    </location>
</feature>
<evidence type="ECO:0000256" key="9">
    <source>
        <dbReference type="ARBA" id="ARBA00022786"/>
    </source>
</evidence>
<organism evidence="17 19">
    <name type="scientific">Ooceraea biroi</name>
    <name type="common">Clonal raider ant</name>
    <name type="synonym">Cerapachys biroi</name>
    <dbReference type="NCBI Taxonomy" id="2015173"/>
    <lineage>
        <taxon>Eukaryota</taxon>
        <taxon>Metazoa</taxon>
        <taxon>Ecdysozoa</taxon>
        <taxon>Arthropoda</taxon>
        <taxon>Hexapoda</taxon>
        <taxon>Insecta</taxon>
        <taxon>Pterygota</taxon>
        <taxon>Neoptera</taxon>
        <taxon>Endopterygota</taxon>
        <taxon>Hymenoptera</taxon>
        <taxon>Apocrita</taxon>
        <taxon>Aculeata</taxon>
        <taxon>Formicoidea</taxon>
        <taxon>Formicidae</taxon>
        <taxon>Dorylinae</taxon>
        <taxon>Ooceraea</taxon>
    </lineage>
</organism>
<evidence type="ECO:0000256" key="10">
    <source>
        <dbReference type="ARBA" id="ARBA00022801"/>
    </source>
</evidence>
<dbReference type="PROSITE" id="PS01358">
    <property type="entry name" value="ZF_RANBP2_1"/>
    <property type="match status" value="3"/>
</dbReference>
<evidence type="ECO:0000313" key="18">
    <source>
        <dbReference type="EMBL" id="RLU26285.1"/>
    </source>
</evidence>
<dbReference type="OrthoDB" id="6275030at2759"/>
<dbReference type="AlphaFoldDB" id="A0A026W364"/>
<dbReference type="InterPro" id="IPR049768">
    <property type="entry name" value="ZRANB1_OTU"/>
</dbReference>
<feature type="compositionally biased region" description="Polar residues" evidence="14">
    <location>
        <begin position="252"/>
        <end position="262"/>
    </location>
</feature>
<evidence type="ECO:0000313" key="19">
    <source>
        <dbReference type="Proteomes" id="UP000053097"/>
    </source>
</evidence>
<feature type="domain" description="RanBP2-type" evidence="15">
    <location>
        <begin position="83"/>
        <end position="112"/>
    </location>
</feature>
<dbReference type="PROSITE" id="PS50199">
    <property type="entry name" value="ZF_RANBP2_2"/>
    <property type="match status" value="3"/>
</dbReference>
<keyword evidence="12" id="KW-0862">Zinc</keyword>
<keyword evidence="4" id="KW-0645">Protease</keyword>
<sequence length="740" mass="83528">MTSKLEDAEQKWTCEYCTYENWPSSLKCTMCRGAKPLLGEDIYRLRDPSPQRGFSNAVASGPVPQMSPTDNFASQNYSQNLPSAGKWTCSMCTYLNYQNATRCVQCGSQKAGVNQSINSLASNLHEHLAPLRLAEGSPNSETNSQLNSSLINLHPERLYNIHPEKWSCHACTYENWPKATKCVMCGYPKEKDKRDKSIHGNVGVILPSPERDHSQRGLPSPPHAPYIHQTQREDNLAIGRRGPHRYTDSRNDSLSTPQSPNNCDYERRLKQLRRHTDWCWLNACLGIVEGDNTPVEAYLASGGNPARQLTHSEVLLLNRSSAFDVGHTLVHLAIRFQREDILATLLSQIEGSGSGVKRVPSYVAPDLAGQIRRHVTNSIRLRKGSFSCYFVTDMATFALPAEVEDLPSIVQEQMLEELLDKEAQQQLEGGGDEPPALNWSLEITERLGSRLHALWNRSAGDCLLDSAMQATWGVFDRDNALRRALADTLQQAGQFFYPRWREYEASQAARMLDFTLEETQWQEDWESLLATAAQPGSALEQLHVFALAHILRRPIIVYGVKYVKSFRGEDIGYARFEGVYLPLLWEPSFCIRSPIALGYTRGHFTALVPIEPYASSRIPPLAAHGVVSGNNSPLEQLQIQMQTTFMPLMDREHKLLPIHFLTADEIGHEESIYKEWLDVCRTEGGILVAQQKLHKRPLLVAQMLEEWLNHYRRLAQTNEAPFSRPPTLQDYSSDGDTEDE</sequence>
<feature type="domain" description="RanBP2-type" evidence="15">
    <location>
        <begin position="162"/>
        <end position="191"/>
    </location>
</feature>
<dbReference type="FunFam" id="1.25.40.560:FF:000002">
    <property type="entry name" value="Ubiquitin thioesterase trabid"/>
    <property type="match status" value="1"/>
</dbReference>
<reference evidence="18" key="2">
    <citation type="journal article" date="2018" name="Genome Res.">
        <title>The genomic architecture and molecular evolution of ant odorant receptors.</title>
        <authorList>
            <person name="McKenzie S.K."/>
            <person name="Kronauer D.J.C."/>
        </authorList>
    </citation>
    <scope>NUCLEOTIDE SEQUENCE [LARGE SCALE GENOMIC DNA]</scope>
    <source>
        <strain evidence="18">Clonal line C1</strain>
    </source>
</reference>
<dbReference type="PANTHER" id="PTHR13367:SF28">
    <property type="entry name" value="UBIQUITIN THIOESTERASE ZRANB1"/>
    <property type="match status" value="1"/>
</dbReference>
<evidence type="ECO:0000256" key="8">
    <source>
        <dbReference type="ARBA" id="ARBA00022771"/>
    </source>
</evidence>
<evidence type="ECO:0000256" key="13">
    <source>
        <dbReference type="PROSITE-ProRule" id="PRU00322"/>
    </source>
</evidence>
<dbReference type="GO" id="GO:0070530">
    <property type="term" value="F:K63-linked polyubiquitin modification-dependent protein binding"/>
    <property type="evidence" value="ECO:0007669"/>
    <property type="project" value="TreeGrafter"/>
</dbReference>
<dbReference type="GO" id="GO:0004843">
    <property type="term" value="F:cysteine-type deubiquitinase activity"/>
    <property type="evidence" value="ECO:0007669"/>
    <property type="project" value="UniProtKB-EC"/>
</dbReference>